<proteinExistence type="inferred from homology"/>
<dbReference type="PANTHER" id="PTHR48097:SF9">
    <property type="entry name" value="L-THREONINE ALDOLASE"/>
    <property type="match status" value="1"/>
</dbReference>
<name>A0A0P9KZ96_PSECA</name>
<dbReference type="GO" id="GO:0008732">
    <property type="term" value="F:L-allo-threonine aldolase activity"/>
    <property type="evidence" value="ECO:0007669"/>
    <property type="project" value="TreeGrafter"/>
</dbReference>
<evidence type="ECO:0000256" key="4">
    <source>
        <dbReference type="ARBA" id="ARBA00022898"/>
    </source>
</evidence>
<feature type="domain" description="Aromatic amino acid beta-eliminating lyase/threonine aldolase" evidence="7">
    <location>
        <begin position="5"/>
        <end position="287"/>
    </location>
</feature>
<dbReference type="GO" id="GO:0006567">
    <property type="term" value="P:L-threonine catabolic process"/>
    <property type="evidence" value="ECO:0007669"/>
    <property type="project" value="TreeGrafter"/>
</dbReference>
<dbReference type="GO" id="GO:0005829">
    <property type="term" value="C:cytosol"/>
    <property type="evidence" value="ECO:0007669"/>
    <property type="project" value="TreeGrafter"/>
</dbReference>
<dbReference type="Proteomes" id="UP000050564">
    <property type="component" value="Unassembled WGS sequence"/>
</dbReference>
<reference evidence="8 9" key="1">
    <citation type="submission" date="2015-09" db="EMBL/GenBank/DDBJ databases">
        <title>Genome announcement of multiple Pseudomonas syringae strains.</title>
        <authorList>
            <person name="Thakur S."/>
            <person name="Wang P.W."/>
            <person name="Gong Y."/>
            <person name="Weir B.S."/>
            <person name="Guttman D.S."/>
        </authorList>
    </citation>
    <scope>NUCLEOTIDE SEQUENCE [LARGE SCALE GENOMIC DNA]</scope>
    <source>
        <strain evidence="8 9">ICMP2823</strain>
    </source>
</reference>
<dbReference type="InterPro" id="IPR015422">
    <property type="entry name" value="PyrdxlP-dep_Trfase_small"/>
</dbReference>
<evidence type="ECO:0000259" key="7">
    <source>
        <dbReference type="Pfam" id="PF01212"/>
    </source>
</evidence>
<dbReference type="GO" id="GO:0006545">
    <property type="term" value="P:glycine biosynthetic process"/>
    <property type="evidence" value="ECO:0007669"/>
    <property type="project" value="TreeGrafter"/>
</dbReference>
<dbReference type="Pfam" id="PF01212">
    <property type="entry name" value="Beta_elim_lyase"/>
    <property type="match status" value="1"/>
</dbReference>
<dbReference type="Gene3D" id="3.90.1150.10">
    <property type="entry name" value="Aspartate Aminotransferase, domain 1"/>
    <property type="match status" value="1"/>
</dbReference>
<gene>
    <name evidence="8" type="ORF">ALO81_03041</name>
</gene>
<dbReference type="PATRIC" id="fig|86840.3.peg.4269"/>
<evidence type="ECO:0000313" key="8">
    <source>
        <dbReference type="EMBL" id="KPW67114.1"/>
    </source>
</evidence>
<feature type="modified residue" description="N6-(pyridoxal phosphate)lysine" evidence="6">
    <location>
        <position position="202"/>
    </location>
</feature>
<dbReference type="InterPro" id="IPR015424">
    <property type="entry name" value="PyrdxlP-dep_Trfase"/>
</dbReference>
<dbReference type="CDD" id="cd06502">
    <property type="entry name" value="TA_like"/>
    <property type="match status" value="1"/>
</dbReference>
<dbReference type="NCBIfam" id="NF041359">
    <property type="entry name" value="GntG_guanitoxin"/>
    <property type="match status" value="1"/>
</dbReference>
<dbReference type="PIRSF" id="PIRSF017617">
    <property type="entry name" value="Thr_aldolase"/>
    <property type="match status" value="1"/>
</dbReference>
<evidence type="ECO:0000256" key="2">
    <source>
        <dbReference type="ARBA" id="ARBA00006966"/>
    </source>
</evidence>
<sequence length="337" mass="35870">MNVIDLRSDTVTLPTPGMLDAMANAPVGDDVYGEDPTVNLLEATLAERLGFDAALFVPSGTMSNLLALMALMAHCERGDEYIVGQQAHTYKYEGGGAAVLGSIQPQPLEVQADGSLDLQHVLDTIKPDDFHFARTRLLALENTMQGKVLPQAYLAAARKLTRDKGIALHLDGARLYNAVVKLGVDAREITRHFDSVSVCLSKGLGAPVGSVLCGSQSLIAKARRLRKMLGGGMRQAGSLAAAGLYALDHQVERLADDHANAAFLAAGLSELGYSVEPVQTNMVYVQVGDRAAALRAFCTGRGIVLTAAPRLRMVTHLNVSRAQAEQVIAAFAAFEHP</sequence>
<dbReference type="NCBIfam" id="NF007825">
    <property type="entry name" value="PRK10534.1"/>
    <property type="match status" value="1"/>
</dbReference>
<evidence type="ECO:0000256" key="6">
    <source>
        <dbReference type="PIRSR" id="PIRSR017617-1"/>
    </source>
</evidence>
<dbReference type="AlphaFoldDB" id="A0A0P9KZ96"/>
<dbReference type="FunFam" id="3.40.640.10:FF:000030">
    <property type="entry name" value="Low-specificity L-threonine aldolase"/>
    <property type="match status" value="1"/>
</dbReference>
<dbReference type="InterPro" id="IPR001597">
    <property type="entry name" value="ArAA_b-elim_lyase/Thr_aldolase"/>
</dbReference>
<evidence type="ECO:0000256" key="3">
    <source>
        <dbReference type="ARBA" id="ARBA00011881"/>
    </source>
</evidence>
<comment type="similarity">
    <text evidence="2">Belongs to the threonine aldolase family.</text>
</comment>
<dbReference type="Gene3D" id="3.40.640.10">
    <property type="entry name" value="Type I PLP-dependent aspartate aminotransferase-like (Major domain)"/>
    <property type="match status" value="1"/>
</dbReference>
<evidence type="ECO:0000256" key="1">
    <source>
        <dbReference type="ARBA" id="ARBA00001933"/>
    </source>
</evidence>
<dbReference type="InterPro" id="IPR015421">
    <property type="entry name" value="PyrdxlP-dep_Trfase_major"/>
</dbReference>
<dbReference type="SUPFAM" id="SSF53383">
    <property type="entry name" value="PLP-dependent transferases"/>
    <property type="match status" value="1"/>
</dbReference>
<keyword evidence="5" id="KW-0456">Lyase</keyword>
<dbReference type="PANTHER" id="PTHR48097">
    <property type="entry name" value="L-THREONINE ALDOLASE-RELATED"/>
    <property type="match status" value="1"/>
</dbReference>
<dbReference type="InterPro" id="IPR023603">
    <property type="entry name" value="Low_specificity_L-TA-like"/>
</dbReference>
<comment type="subunit">
    <text evidence="3">Homotetramer.</text>
</comment>
<dbReference type="RefSeq" id="WP_055001259.1">
    <property type="nucleotide sequence ID" value="NZ_FNKU01000001.1"/>
</dbReference>
<comment type="cofactor">
    <cofactor evidence="1">
        <name>pyridoxal 5'-phosphate</name>
        <dbReference type="ChEBI" id="CHEBI:597326"/>
    </cofactor>
</comment>
<evidence type="ECO:0000313" key="9">
    <source>
        <dbReference type="Proteomes" id="UP000050564"/>
    </source>
</evidence>
<accession>A0A0P9KZ96</accession>
<keyword evidence="4" id="KW-0663">Pyridoxal phosphate</keyword>
<organism evidence="8 9">
    <name type="scientific">Pseudomonas cannabina</name>
    <dbReference type="NCBI Taxonomy" id="86840"/>
    <lineage>
        <taxon>Bacteria</taxon>
        <taxon>Pseudomonadati</taxon>
        <taxon>Pseudomonadota</taxon>
        <taxon>Gammaproteobacteria</taxon>
        <taxon>Pseudomonadales</taxon>
        <taxon>Pseudomonadaceae</taxon>
        <taxon>Pseudomonas</taxon>
    </lineage>
</organism>
<dbReference type="EMBL" id="LJPX01000525">
    <property type="protein sequence ID" value="KPW67114.1"/>
    <property type="molecule type" value="Genomic_DNA"/>
</dbReference>
<protein>
    <submittedName>
        <fullName evidence="8">Threonine aldolase, low-specificity</fullName>
    </submittedName>
</protein>
<evidence type="ECO:0000256" key="5">
    <source>
        <dbReference type="ARBA" id="ARBA00023239"/>
    </source>
</evidence>
<comment type="caution">
    <text evidence="8">The sequence shown here is derived from an EMBL/GenBank/DDBJ whole genome shotgun (WGS) entry which is preliminary data.</text>
</comment>